<dbReference type="Gene3D" id="1.25.10.10">
    <property type="entry name" value="Leucine-rich Repeat Variant"/>
    <property type="match status" value="4"/>
</dbReference>
<organism evidence="3 4">
    <name type="scientific">Methanosarcina siciliae C2J</name>
    <dbReference type="NCBI Taxonomy" id="1434118"/>
    <lineage>
        <taxon>Archaea</taxon>
        <taxon>Methanobacteriati</taxon>
        <taxon>Methanobacteriota</taxon>
        <taxon>Stenosarchaea group</taxon>
        <taxon>Methanomicrobia</taxon>
        <taxon>Methanosarcinales</taxon>
        <taxon>Methanosarcinaceae</taxon>
        <taxon>Methanosarcina</taxon>
    </lineage>
</organism>
<dbReference type="STRING" id="1434118.MSSAC_3189"/>
<dbReference type="GO" id="GO:0016491">
    <property type="term" value="F:oxidoreductase activity"/>
    <property type="evidence" value="ECO:0007669"/>
    <property type="project" value="TreeGrafter"/>
</dbReference>
<dbReference type="Proteomes" id="UP000033123">
    <property type="component" value="Chromosome"/>
</dbReference>
<keyword evidence="1" id="KW-0677">Repeat</keyword>
<accession>A0A0E3PRN4</accession>
<dbReference type="Pfam" id="PF03130">
    <property type="entry name" value="HEAT_PBS"/>
    <property type="match status" value="1"/>
</dbReference>
<dbReference type="Pfam" id="PF13646">
    <property type="entry name" value="HEAT_2"/>
    <property type="match status" value="4"/>
</dbReference>
<protein>
    <submittedName>
        <fullName evidence="3">Putative oxidoreductase/HEAT repeat-containing protein</fullName>
    </submittedName>
</protein>
<dbReference type="PANTHER" id="PTHR12697">
    <property type="entry name" value="PBS LYASE HEAT-LIKE PROTEIN"/>
    <property type="match status" value="1"/>
</dbReference>
<dbReference type="EMBL" id="CP009508">
    <property type="protein sequence ID" value="AKB37779.1"/>
    <property type="molecule type" value="Genomic_DNA"/>
</dbReference>
<dbReference type="InterPro" id="IPR004155">
    <property type="entry name" value="PBS_lyase_HEAT"/>
</dbReference>
<evidence type="ECO:0000313" key="4">
    <source>
        <dbReference type="Proteomes" id="UP000033123"/>
    </source>
</evidence>
<dbReference type="AlphaFoldDB" id="A0A0E3PRN4"/>
<name>A0A0E3PRN4_9EURY</name>
<comment type="function">
    <text evidence="2">Catalyzes the hydroxylation of the N(6)-(4-aminobutyl)-L-lysine intermediate produced by deoxyhypusine synthase/DHPS on a critical lysine of the eukaryotic translation initiation factor 5A/eIF-5A. This is the second step of the post-translational modification of that lysine into an unusual amino acid residue named hypusine. Hypusination is unique to mature eIF-5A factor and is essential for its function.</text>
</comment>
<dbReference type="InterPro" id="IPR021133">
    <property type="entry name" value="HEAT_type_2"/>
</dbReference>
<dbReference type="SUPFAM" id="SSF48371">
    <property type="entry name" value="ARM repeat"/>
    <property type="match status" value="1"/>
</dbReference>
<evidence type="ECO:0000256" key="1">
    <source>
        <dbReference type="ARBA" id="ARBA00022737"/>
    </source>
</evidence>
<dbReference type="PROSITE" id="PS50077">
    <property type="entry name" value="HEAT_REPEAT"/>
    <property type="match status" value="1"/>
</dbReference>
<dbReference type="PANTHER" id="PTHR12697:SF5">
    <property type="entry name" value="DEOXYHYPUSINE HYDROXYLASE"/>
    <property type="match status" value="1"/>
</dbReference>
<dbReference type="KEGG" id="msj:MSSAC_3189"/>
<dbReference type="InterPro" id="IPR011030">
    <property type="entry name" value="Lipovitellin_superhlx_dom"/>
</dbReference>
<gene>
    <name evidence="3" type="ORF">MSSAC_3189</name>
</gene>
<dbReference type="Pfam" id="PF02985">
    <property type="entry name" value="HEAT"/>
    <property type="match status" value="1"/>
</dbReference>
<dbReference type="PATRIC" id="fig|1434118.4.peg.4127"/>
<evidence type="ECO:0000256" key="2">
    <source>
        <dbReference type="ARBA" id="ARBA00045876"/>
    </source>
</evidence>
<dbReference type="HOGENOM" id="CLU_028098_0_0_2"/>
<evidence type="ECO:0000313" key="3">
    <source>
        <dbReference type="EMBL" id="AKB37779.1"/>
    </source>
</evidence>
<dbReference type="InterPro" id="IPR011989">
    <property type="entry name" value="ARM-like"/>
</dbReference>
<reference evidence="3 4" key="1">
    <citation type="submission" date="2014-07" db="EMBL/GenBank/DDBJ databases">
        <title>Methanogenic archaea and the global carbon cycle.</title>
        <authorList>
            <person name="Henriksen J.R."/>
            <person name="Luke J."/>
            <person name="Reinhart S."/>
            <person name="Benedict M.N."/>
            <person name="Youngblut N.D."/>
            <person name="Metcalf M.E."/>
            <person name="Whitaker R.J."/>
            <person name="Metcalf W.W."/>
        </authorList>
    </citation>
    <scope>NUCLEOTIDE SEQUENCE [LARGE SCALE GENOMIC DNA]</scope>
    <source>
        <strain evidence="3 4">C2J</strain>
    </source>
</reference>
<dbReference type="InterPro" id="IPR016024">
    <property type="entry name" value="ARM-type_fold"/>
</dbReference>
<dbReference type="SUPFAM" id="SSF48431">
    <property type="entry name" value="Lipovitellin-phosvitin complex, superhelical domain"/>
    <property type="match status" value="1"/>
</dbReference>
<proteinExistence type="predicted"/>
<dbReference type="SMART" id="SM00567">
    <property type="entry name" value="EZ_HEAT"/>
    <property type="match status" value="12"/>
</dbReference>
<dbReference type="InterPro" id="IPR000357">
    <property type="entry name" value="HEAT"/>
</dbReference>
<sequence>MKHMIKRDELFSCKSAKLLILMFLLFGICAGCLEKDPVEVRVNTLVRGLGDEDERVSSVSANELCAIGEPAVNPLIKALKDDNPQVRSLAAQALGKIGNKKATNSLIEALKDPVPEVRMNAAFSLGRLQATEAVEPLIELLEDENGEVVRYTVIALGMLKDYRATEPLCEVLKRDDASASYDGNSNIRSEAVFALGETGDPRAVDTLLNLLDDKEIGSHAASNLGRIKGEYVFGKLIKLLDSKNPTVRINAVSVYEHIQDPDAVPILVRMLNDPIPEVRRGAAYALGHFNESEEIAQTEQPLINALGDSKVEVQAAAAGSLGRIESKKAIPPLAELIQSKDSTLCQTAAIHSLARYKDPEAADALIDALGNENWHIRMEIVYSLMEIGDVRAVDPLISLLGDENYKVRQGAATGLGKLGDRKAVEPIIKSLETEREQDVRISEVRALGILGGPEAIKGLSRVSTDKDEYRNVRINAEKALVILNEGGTVDVSFFY</sequence>